<name>A0A972FC07_9RHOO</name>
<reference evidence="3" key="1">
    <citation type="submission" date="2019-12" db="EMBL/GenBank/DDBJ databases">
        <title>Comparative genomics gives insights into the taxonomy of the Azoarcus-Aromatoleum group and reveals separate origins of nif in the plant-associated Azoarcus and non-plant-associated Aromatoleum sub-groups.</title>
        <authorList>
            <person name="Lafos M."/>
            <person name="Maluk M."/>
            <person name="Batista M."/>
            <person name="Junghare M."/>
            <person name="Carmona M."/>
            <person name="Faoro H."/>
            <person name="Cruz L.M."/>
            <person name="Battistoni F."/>
            <person name="De Souza E."/>
            <person name="Pedrosa F."/>
            <person name="Chen W.-M."/>
            <person name="Poole P.S."/>
            <person name="Dixon R.A."/>
            <person name="James E.K."/>
        </authorList>
    </citation>
    <scope>NUCLEOTIDE SEQUENCE</scope>
    <source>
        <strain evidence="3">NSC3</strain>
    </source>
</reference>
<dbReference type="RefSeq" id="WP_168987321.1">
    <property type="nucleotide sequence ID" value="NZ_CAWPHM010000177.1"/>
</dbReference>
<evidence type="ECO:0000313" key="3">
    <source>
        <dbReference type="EMBL" id="NMG02538.1"/>
    </source>
</evidence>
<evidence type="ECO:0000256" key="1">
    <source>
        <dbReference type="SAM" id="Phobius"/>
    </source>
</evidence>
<feature type="domain" description="DUF3592" evidence="2">
    <location>
        <begin position="59"/>
        <end position="142"/>
    </location>
</feature>
<proteinExistence type="predicted"/>
<feature type="transmembrane region" description="Helical" evidence="1">
    <location>
        <begin position="21"/>
        <end position="47"/>
    </location>
</feature>
<evidence type="ECO:0000313" key="4">
    <source>
        <dbReference type="Proteomes" id="UP000599523"/>
    </source>
</evidence>
<keyword evidence="1" id="KW-0812">Transmembrane</keyword>
<sequence>MASRPNATTLRLKIVEIALRVLLPLAGILLLSAGVVGVLSFGILPLVERAGAAEWRSAPATVIHHEVVSAVRALPVPVDRIELRYRYAIDGRQFEGSQYGVHRGLESRDRSQAFIGSVQAQPQIAIWFHPDDPGRAMVRRDLNWRLFAYTIPALAMALVGGMLVLTSMLVWNDRRSIFRKT</sequence>
<evidence type="ECO:0000259" key="2">
    <source>
        <dbReference type="Pfam" id="PF12158"/>
    </source>
</evidence>
<gene>
    <name evidence="3" type="ORF">GPA21_06095</name>
</gene>
<feature type="transmembrane region" description="Helical" evidence="1">
    <location>
        <begin position="146"/>
        <end position="171"/>
    </location>
</feature>
<keyword evidence="1" id="KW-0472">Membrane</keyword>
<keyword evidence="4" id="KW-1185">Reference proteome</keyword>
<organism evidence="3 4">
    <name type="scientific">Azoarcus taiwanensis</name>
    <dbReference type="NCBI Taxonomy" id="666964"/>
    <lineage>
        <taxon>Bacteria</taxon>
        <taxon>Pseudomonadati</taxon>
        <taxon>Pseudomonadota</taxon>
        <taxon>Betaproteobacteria</taxon>
        <taxon>Rhodocyclales</taxon>
        <taxon>Zoogloeaceae</taxon>
        <taxon>Azoarcus</taxon>
    </lineage>
</organism>
<dbReference type="Pfam" id="PF12158">
    <property type="entry name" value="DUF3592"/>
    <property type="match status" value="1"/>
</dbReference>
<keyword evidence="1" id="KW-1133">Transmembrane helix</keyword>
<dbReference type="Proteomes" id="UP000599523">
    <property type="component" value="Unassembled WGS sequence"/>
</dbReference>
<comment type="caution">
    <text evidence="3">The sequence shown here is derived from an EMBL/GenBank/DDBJ whole genome shotgun (WGS) entry which is preliminary data.</text>
</comment>
<dbReference type="InterPro" id="IPR021994">
    <property type="entry name" value="DUF3592"/>
</dbReference>
<protein>
    <submittedName>
        <fullName evidence="3">DUF3592 domain-containing protein</fullName>
    </submittedName>
</protein>
<accession>A0A972FC07</accession>
<dbReference type="AlphaFoldDB" id="A0A972FC07"/>
<dbReference type="EMBL" id="WTVM01000025">
    <property type="protein sequence ID" value="NMG02538.1"/>
    <property type="molecule type" value="Genomic_DNA"/>
</dbReference>